<evidence type="ECO:0000313" key="12">
    <source>
        <dbReference type="EMBL" id="MDO4841994.1"/>
    </source>
</evidence>
<dbReference type="GO" id="GO:0015385">
    <property type="term" value="F:sodium:proton antiporter activity"/>
    <property type="evidence" value="ECO:0007669"/>
    <property type="project" value="InterPro"/>
</dbReference>
<evidence type="ECO:0000256" key="8">
    <source>
        <dbReference type="ARBA" id="ARBA00023136"/>
    </source>
</evidence>
<dbReference type="Gene3D" id="6.10.140.1330">
    <property type="match status" value="1"/>
</dbReference>
<dbReference type="PANTHER" id="PTHR10110:SF86">
    <property type="entry name" value="SODIUM_HYDROGEN EXCHANGER 7"/>
    <property type="match status" value="1"/>
</dbReference>
<dbReference type="EMBL" id="JAUMVS010000075">
    <property type="protein sequence ID" value="MDO4841994.1"/>
    <property type="molecule type" value="Genomic_DNA"/>
</dbReference>
<dbReference type="GO" id="GO:0005886">
    <property type="term" value="C:plasma membrane"/>
    <property type="evidence" value="ECO:0007669"/>
    <property type="project" value="UniProtKB-SubCell"/>
</dbReference>
<keyword evidence="2" id="KW-0813">Transport</keyword>
<evidence type="ECO:0000256" key="6">
    <source>
        <dbReference type="ARBA" id="ARBA00023053"/>
    </source>
</evidence>
<keyword evidence="9" id="KW-0739">Sodium transport</keyword>
<sequence length="645" mass="71371">QIGLGLLIALYAQNAVNIELDSELFMVLFIAPLLYIEAKHASKLELWKERKGVLGLAIGLVILTAIVIGFALHWLVPMVPLFTALALGAALGPTDAVAVTSVSKTTNIPKRIFSLLKGELLLNDASGIVMFQVAIAAAAVGKVSLVHVGIDFVIEFFGGLLVGVALGFGCKVFLRKMRESGLDSTVFHVLFEICMPFLVYLLADSIHCSGVIAVVACGLVDPIQNIKGTPSASKMNIVSESVWEVLSFMLNGIVFVMLGTQIPEAMVYAWDDASISNVFLLACIGLVTFILLFTRFIWAWFMMRDKDMGDDEKPLSRIKRALILTLCGAKGTITLSILFTLPYVLSDGRMVSERSLLIFIGCGVIVVTLLLATFVLPLLAPVEKVEEDEEVERINYYSNLQYVLREVIYQLTASETDLNRASTRAVVEDYQDRLEFAKSFTDDGDSAYISLRLQVIRWEELKILEMLDAGEVSEDAADTLFDALEKTEKILSSSENVILPKEKVVRARNAFRRIRRLIAKIFDAKIAKAPVMESNSEVKLLRIAVEKYVVERLKTEMELGTVYPEDAAKIVVDYERSLASLTRPAPTVTTAIINASDVEDVREVAFLIELNKIDELQEIGRLSRKNAQKMRDNVTLMQLEQTGAI</sequence>
<dbReference type="Pfam" id="PF00999">
    <property type="entry name" value="Na_H_Exchanger"/>
    <property type="match status" value="1"/>
</dbReference>
<feature type="transmembrane region" description="Helical" evidence="10">
    <location>
        <begin position="53"/>
        <end position="75"/>
    </location>
</feature>
<reference evidence="12" key="1">
    <citation type="submission" date="2023-07" db="EMBL/GenBank/DDBJ databases">
        <title>Between Cages and Wild: Unraveling the Impact of Captivity on Animal Microbiomes and Antimicrobial Resistance.</title>
        <authorList>
            <person name="Schmartz G.P."/>
            <person name="Rehner J."/>
            <person name="Schuff M.J."/>
            <person name="Becker S.L."/>
            <person name="Kravczyk M."/>
            <person name="Gurevich A."/>
            <person name="Francke R."/>
            <person name="Mueller R."/>
            <person name="Keller V."/>
            <person name="Keller A."/>
        </authorList>
    </citation>
    <scope>NUCLEOTIDE SEQUENCE</scope>
    <source>
        <strain evidence="12">S12M_St_49</strain>
    </source>
</reference>
<evidence type="ECO:0000256" key="2">
    <source>
        <dbReference type="ARBA" id="ARBA00022448"/>
    </source>
</evidence>
<feature type="transmembrane region" description="Helical" evidence="10">
    <location>
        <begin position="278"/>
        <end position="301"/>
    </location>
</feature>
<keyword evidence="6" id="KW-0915">Sodium</keyword>
<evidence type="ECO:0000256" key="3">
    <source>
        <dbReference type="ARBA" id="ARBA00022475"/>
    </source>
</evidence>
<evidence type="ECO:0000256" key="1">
    <source>
        <dbReference type="ARBA" id="ARBA00004651"/>
    </source>
</evidence>
<keyword evidence="7" id="KW-0406">Ion transport</keyword>
<organism evidence="12 13">
    <name type="scientific">Phoenicibacter congonensis</name>
    <dbReference type="NCBI Taxonomy" id="1944646"/>
    <lineage>
        <taxon>Bacteria</taxon>
        <taxon>Bacillati</taxon>
        <taxon>Actinomycetota</taxon>
        <taxon>Coriobacteriia</taxon>
        <taxon>Eggerthellales</taxon>
        <taxon>Eggerthellaceae</taxon>
        <taxon>Phoenicibacter</taxon>
    </lineage>
</organism>
<feature type="transmembrane region" description="Helical" evidence="10">
    <location>
        <begin position="209"/>
        <end position="226"/>
    </location>
</feature>
<keyword evidence="13" id="KW-1185">Reference proteome</keyword>
<feature type="transmembrane region" description="Helical" evidence="10">
    <location>
        <begin position="120"/>
        <end position="140"/>
    </location>
</feature>
<evidence type="ECO:0000259" key="11">
    <source>
        <dbReference type="Pfam" id="PF00999"/>
    </source>
</evidence>
<dbReference type="PANTHER" id="PTHR10110">
    <property type="entry name" value="SODIUM/HYDROGEN EXCHANGER"/>
    <property type="match status" value="1"/>
</dbReference>
<feature type="transmembrane region" description="Helical" evidence="10">
    <location>
        <begin position="238"/>
        <end position="258"/>
    </location>
</feature>
<dbReference type="GO" id="GO:0015386">
    <property type="term" value="F:potassium:proton antiporter activity"/>
    <property type="evidence" value="ECO:0007669"/>
    <property type="project" value="TreeGrafter"/>
</dbReference>
<feature type="domain" description="Cation/H+ exchanger transmembrane" evidence="11">
    <location>
        <begin position="2"/>
        <end position="379"/>
    </location>
</feature>
<keyword evidence="5 10" id="KW-1133">Transmembrane helix</keyword>
<evidence type="ECO:0000256" key="7">
    <source>
        <dbReference type="ARBA" id="ARBA00023065"/>
    </source>
</evidence>
<evidence type="ECO:0000256" key="9">
    <source>
        <dbReference type="ARBA" id="ARBA00023201"/>
    </source>
</evidence>
<dbReference type="AlphaFoldDB" id="A0AA43UB99"/>
<feature type="non-terminal residue" evidence="12">
    <location>
        <position position="1"/>
    </location>
</feature>
<protein>
    <submittedName>
        <fullName evidence="12">Sodium:proton antiporter</fullName>
    </submittedName>
</protein>
<keyword evidence="8 10" id="KW-0472">Membrane</keyword>
<evidence type="ECO:0000256" key="10">
    <source>
        <dbReference type="SAM" id="Phobius"/>
    </source>
</evidence>
<keyword evidence="3" id="KW-1003">Cell membrane</keyword>
<gene>
    <name evidence="12" type="ORF">Q3982_04880</name>
</gene>
<accession>A0AA43UB99</accession>
<keyword evidence="4 10" id="KW-0812">Transmembrane</keyword>
<evidence type="ECO:0000256" key="5">
    <source>
        <dbReference type="ARBA" id="ARBA00022989"/>
    </source>
</evidence>
<comment type="subcellular location">
    <subcellularLocation>
        <location evidence="1">Cell membrane</location>
        <topology evidence="1">Multi-pass membrane protein</topology>
    </subcellularLocation>
</comment>
<feature type="transmembrane region" description="Helical" evidence="10">
    <location>
        <begin position="356"/>
        <end position="379"/>
    </location>
</feature>
<evidence type="ECO:0000256" key="4">
    <source>
        <dbReference type="ARBA" id="ARBA00022692"/>
    </source>
</evidence>
<dbReference type="Proteomes" id="UP001168575">
    <property type="component" value="Unassembled WGS sequence"/>
</dbReference>
<feature type="transmembrane region" description="Helical" evidence="10">
    <location>
        <begin position="152"/>
        <end position="174"/>
    </location>
</feature>
<name>A0AA43UB99_9ACTN</name>
<dbReference type="InterPro" id="IPR018422">
    <property type="entry name" value="Cation/H_exchanger_CPA1"/>
</dbReference>
<comment type="caution">
    <text evidence="12">The sequence shown here is derived from an EMBL/GenBank/DDBJ whole genome shotgun (WGS) entry which is preliminary data.</text>
</comment>
<proteinExistence type="predicted"/>
<dbReference type="InterPro" id="IPR006153">
    <property type="entry name" value="Cation/H_exchanger_TM"/>
</dbReference>
<dbReference type="GO" id="GO:0051453">
    <property type="term" value="P:regulation of intracellular pH"/>
    <property type="evidence" value="ECO:0007669"/>
    <property type="project" value="TreeGrafter"/>
</dbReference>
<feature type="transmembrane region" description="Helical" evidence="10">
    <location>
        <begin position="321"/>
        <end position="344"/>
    </location>
</feature>
<dbReference type="GO" id="GO:0098719">
    <property type="term" value="P:sodium ion import across plasma membrane"/>
    <property type="evidence" value="ECO:0007669"/>
    <property type="project" value="TreeGrafter"/>
</dbReference>
<evidence type="ECO:0000313" key="13">
    <source>
        <dbReference type="Proteomes" id="UP001168575"/>
    </source>
</evidence>